<evidence type="ECO:0000313" key="3">
    <source>
        <dbReference type="EnsemblMetazoa" id="ADAC001809-PA"/>
    </source>
</evidence>
<dbReference type="EnsemblMetazoa" id="ADAC001809-RA">
    <property type="protein sequence ID" value="ADAC001809-PA"/>
    <property type="gene ID" value="ADAC001809"/>
</dbReference>
<gene>
    <name evidence="2" type="ORF">AND_001809</name>
</gene>
<reference evidence="2 4" key="1">
    <citation type="journal article" date="2010" name="BMC Genomics">
        <title>Combination of measures distinguishes pre-miRNAs from other stem-loops in the genome of the newly sequenced Anopheles darlingi.</title>
        <authorList>
            <person name="Mendes N.D."/>
            <person name="Freitas A.T."/>
            <person name="Vasconcelos A.T."/>
            <person name="Sagot M.F."/>
        </authorList>
    </citation>
    <scope>NUCLEOTIDE SEQUENCE</scope>
</reference>
<feature type="compositionally biased region" description="Low complexity" evidence="1">
    <location>
        <begin position="275"/>
        <end position="286"/>
    </location>
</feature>
<feature type="region of interest" description="Disordered" evidence="1">
    <location>
        <begin position="127"/>
        <end position="151"/>
    </location>
</feature>
<protein>
    <submittedName>
        <fullName evidence="2 3">Uncharacterized protein</fullName>
    </submittedName>
</protein>
<accession>W5JT10</accession>
<dbReference type="EMBL" id="ADMH02000457">
    <property type="protein sequence ID" value="ETN66408.1"/>
    <property type="molecule type" value="Genomic_DNA"/>
</dbReference>
<name>W5JT10_ANODA</name>
<organism evidence="2">
    <name type="scientific">Anopheles darlingi</name>
    <name type="common">Mosquito</name>
    <dbReference type="NCBI Taxonomy" id="43151"/>
    <lineage>
        <taxon>Eukaryota</taxon>
        <taxon>Metazoa</taxon>
        <taxon>Ecdysozoa</taxon>
        <taxon>Arthropoda</taxon>
        <taxon>Hexapoda</taxon>
        <taxon>Insecta</taxon>
        <taxon>Pterygota</taxon>
        <taxon>Neoptera</taxon>
        <taxon>Endopterygota</taxon>
        <taxon>Diptera</taxon>
        <taxon>Nematocera</taxon>
        <taxon>Culicoidea</taxon>
        <taxon>Culicidae</taxon>
        <taxon>Anophelinae</taxon>
        <taxon>Anopheles</taxon>
    </lineage>
</organism>
<dbReference type="AlphaFoldDB" id="W5JT10"/>
<sequence>MPVAREVLPSQETICEEDINLTKPFTEQLLDDSDEDIFLEINRTPETIQAATPPTRYGYSGVTSDTTGLHGSPIARSSPFIPNMMLRSPSIFARLTTDLQVPRLNLQRLRLSGKTLFSQKHLLDDMEDAGPSHAHRPASGRSIDDDDDDSVIGLRRPGKVRRIADTQSDAIEQHDAANEHRTVSPGNLKKIVREFICAEAEASDDCEMETEEEESNEEDDSFIVRDSQIEEAKPVSYERAMYLRSVRDLPRAGAFYFPDRQQRPPALSPWASPISDSIDSQQDTYDQSFLDEDAKADSHLSVLEQLEAKLEKTKAPKRTTPCSWN</sequence>
<evidence type="ECO:0000256" key="1">
    <source>
        <dbReference type="SAM" id="MobiDB-lite"/>
    </source>
</evidence>
<dbReference type="VEuPathDB" id="VectorBase:ADAC001809"/>
<reference evidence="2" key="2">
    <citation type="submission" date="2010-05" db="EMBL/GenBank/DDBJ databases">
        <authorList>
            <person name="Almeida L.G."/>
            <person name="Nicolas M.F."/>
            <person name="Souza R.C."/>
            <person name="Vasconcelos A.T.R."/>
        </authorList>
    </citation>
    <scope>NUCLEOTIDE SEQUENCE</scope>
</reference>
<evidence type="ECO:0000313" key="4">
    <source>
        <dbReference type="Proteomes" id="UP000000673"/>
    </source>
</evidence>
<dbReference type="HOGENOM" id="CLU_855838_0_0_1"/>
<proteinExistence type="predicted"/>
<feature type="region of interest" description="Disordered" evidence="1">
    <location>
        <begin position="265"/>
        <end position="286"/>
    </location>
</feature>
<keyword evidence="4" id="KW-1185">Reference proteome</keyword>
<dbReference type="VEuPathDB" id="VectorBase:ADAR2_001183"/>
<reference evidence="2" key="3">
    <citation type="journal article" date="2013" name="Nucleic Acids Res.">
        <title>The genome of Anopheles darlingi, the main neotropical malaria vector.</title>
        <authorList>
            <person name="Marinotti O."/>
            <person name="Cerqueira G.C."/>
            <person name="de Almeida L.G."/>
            <person name="Ferro M.I."/>
            <person name="Loreto E.L."/>
            <person name="Zaha A."/>
            <person name="Teixeira S.M."/>
            <person name="Wespiser A.R."/>
            <person name="Almeida E Silva A."/>
            <person name="Schlindwein A.D."/>
            <person name="Pacheco A.C."/>
            <person name="Silva A.L."/>
            <person name="Graveley B.R."/>
            <person name="Walenz B.P."/>
            <person name="Lima Bde A."/>
            <person name="Ribeiro C.A."/>
            <person name="Nunes-Silva C.G."/>
            <person name="de Carvalho C.R."/>
            <person name="Soares C.M."/>
            <person name="de Menezes C.B."/>
            <person name="Matiolli C."/>
            <person name="Caffrey D."/>
            <person name="Araujo D.A."/>
            <person name="de Oliveira D.M."/>
            <person name="Golenbock D."/>
            <person name="Grisard E.C."/>
            <person name="Fantinatti-Garboggini F."/>
            <person name="de Carvalho F.M."/>
            <person name="Barcellos F.G."/>
            <person name="Prosdocimi F."/>
            <person name="May G."/>
            <person name="Azevedo Junior G.M."/>
            <person name="Guimaraes G.M."/>
            <person name="Goldman G.H."/>
            <person name="Padilha I.Q."/>
            <person name="Batista Jda S."/>
            <person name="Ferro J.A."/>
            <person name="Ribeiro J.M."/>
            <person name="Fietto J.L."/>
            <person name="Dabbas K.M."/>
            <person name="Cerdeira L."/>
            <person name="Agnez-Lima L.F."/>
            <person name="Brocchi M."/>
            <person name="de Carvalho M.O."/>
            <person name="Teixeira Mde M."/>
            <person name="Diniz Maia Mde M."/>
            <person name="Goldman M.H."/>
            <person name="Cruz Schneider M.P."/>
            <person name="Felipe M.S."/>
            <person name="Hungria M."/>
            <person name="Nicolas M.F."/>
            <person name="Pereira M."/>
            <person name="Montes M.A."/>
            <person name="Cantao M.E."/>
            <person name="Vincentz M."/>
            <person name="Rafael M.S."/>
            <person name="Silverman N."/>
            <person name="Stoco P.H."/>
            <person name="Souza R.C."/>
            <person name="Vicentini R."/>
            <person name="Gazzinelli R.T."/>
            <person name="Neves Rde O."/>
            <person name="Silva R."/>
            <person name="Astolfi-Filho S."/>
            <person name="Maciel T.E."/>
            <person name="Urmenyi T.P."/>
            <person name="Tadei W.P."/>
            <person name="Camargo E.P."/>
            <person name="de Vasconcelos A.T."/>
        </authorList>
    </citation>
    <scope>NUCLEOTIDE SEQUENCE</scope>
</reference>
<dbReference type="Proteomes" id="UP000000673">
    <property type="component" value="Unassembled WGS sequence"/>
</dbReference>
<feature type="region of interest" description="Disordered" evidence="1">
    <location>
        <begin position="202"/>
        <end position="221"/>
    </location>
</feature>
<reference evidence="3" key="4">
    <citation type="submission" date="2015-06" db="UniProtKB">
        <authorList>
            <consortium name="EnsemblMetazoa"/>
        </authorList>
    </citation>
    <scope>IDENTIFICATION</scope>
</reference>
<evidence type="ECO:0000313" key="2">
    <source>
        <dbReference type="EMBL" id="ETN66408.1"/>
    </source>
</evidence>